<dbReference type="Pfam" id="PF00982">
    <property type="entry name" value="Glyco_transf_20"/>
    <property type="match status" value="1"/>
</dbReference>
<dbReference type="GO" id="GO:0005992">
    <property type="term" value="P:trehalose biosynthetic process"/>
    <property type="evidence" value="ECO:0007669"/>
    <property type="project" value="InterPro"/>
</dbReference>
<organism evidence="2 3">
    <name type="scientific">Erwinia mallotivora</name>
    <dbReference type="NCBI Taxonomy" id="69222"/>
    <lineage>
        <taxon>Bacteria</taxon>
        <taxon>Pseudomonadati</taxon>
        <taxon>Pseudomonadota</taxon>
        <taxon>Gammaproteobacteria</taxon>
        <taxon>Enterobacterales</taxon>
        <taxon>Erwiniaceae</taxon>
        <taxon>Erwinia</taxon>
    </lineage>
</organism>
<dbReference type="SUPFAM" id="SSF53756">
    <property type="entry name" value="UDP-Glycosyltransferase/glycogen phosphorylase"/>
    <property type="match status" value="1"/>
</dbReference>
<dbReference type="InterPro" id="IPR001830">
    <property type="entry name" value="Glyco_trans_20"/>
</dbReference>
<sequence>MSGLILVSHNMSHPSTLSALYKSILTRRHGLSLWIGWDGKTAEVSSDTPREFTFSSGQDYDSLTFPLSQAELQDGYMSYVHKGLWPVFHQRPDLARFSQPGLTQYRKLNEAYALAIAEYAMPDDVIWVQDYHLIPCIQLIRHAGLTNRTGFFFHQPFPAGQGFEAIPDWRWLAESLLCCDVIGFQTLQDMKNFLLWVESEFRTERLGATCFRIFGRIITTGVFPVGIDLDDVDSLSHTAGCTVTEQECRETLPENTVLSGGHLDDSAGLPYRISAMEVLLRRHQEYVGNIMLLQLASPSAGYSHRAAEMSHELETLCGELNGVKGTLDWYPVNFLTRQYSREEQAGIYRASRVAVVTPLIAGMSLMAKMYVALQDPANPGVLILSQFAGASEHMDGAIIVNPYDPDAIADAIHTALHLSLSERKKMHARLMAGIKRWDCHWWAASFLTALETIESEAAVPLSGGMALSACFTHRIRY</sequence>
<evidence type="ECO:0000313" key="2">
    <source>
        <dbReference type="EMBL" id="EXU75489.1"/>
    </source>
</evidence>
<evidence type="ECO:0000313" key="3">
    <source>
        <dbReference type="Proteomes" id="UP000019918"/>
    </source>
</evidence>
<keyword evidence="3" id="KW-1185">Reference proteome</keyword>
<dbReference type="Gene3D" id="3.40.50.2000">
    <property type="entry name" value="Glycogen Phosphorylase B"/>
    <property type="match status" value="2"/>
</dbReference>
<dbReference type="STRING" id="69222.BG55_09895"/>
<dbReference type="AlphaFoldDB" id="A0A014MBL4"/>
<dbReference type="EMBL" id="JFHN01000045">
    <property type="protein sequence ID" value="EXU75489.1"/>
    <property type="molecule type" value="Genomic_DNA"/>
</dbReference>
<dbReference type="GO" id="GO:0003825">
    <property type="term" value="F:alpha,alpha-trehalose-phosphate synthase (UDP-forming) activity"/>
    <property type="evidence" value="ECO:0007669"/>
    <property type="project" value="TreeGrafter"/>
</dbReference>
<dbReference type="OrthoDB" id="9815690at2"/>
<comment type="caution">
    <text evidence="2">The sequence shown here is derived from an EMBL/GenBank/DDBJ whole genome shotgun (WGS) entry which is preliminary data.</text>
</comment>
<name>A0A014MBL4_9GAMM</name>
<protein>
    <submittedName>
        <fullName evidence="2">OtsA</fullName>
    </submittedName>
</protein>
<dbReference type="RefSeq" id="WP_034936821.1">
    <property type="nucleotide sequence ID" value="NZ_JFHN01000045.1"/>
</dbReference>
<dbReference type="PANTHER" id="PTHR10788:SF106">
    <property type="entry name" value="BCDNA.GH08860"/>
    <property type="match status" value="1"/>
</dbReference>
<evidence type="ECO:0000256" key="1">
    <source>
        <dbReference type="ARBA" id="ARBA00008799"/>
    </source>
</evidence>
<proteinExistence type="inferred from homology"/>
<reference evidence="2 3" key="1">
    <citation type="submission" date="2014-02" db="EMBL/GenBank/DDBJ databases">
        <title>Draft genome of Erwinia mallotivora strain BT-MARDI, a papaya dieback pathogen.</title>
        <authorList>
            <person name="Redzuan R."/>
            <person name="Abu Bakar N."/>
            <person name="Badrun R."/>
            <person name="Mohd Raih M.F."/>
            <person name="Rozano L."/>
            <person name="Mat Amin N."/>
        </authorList>
    </citation>
    <scope>NUCLEOTIDE SEQUENCE [LARGE SCALE GENOMIC DNA]</scope>
    <source>
        <strain evidence="2 3">BT-MARDI</strain>
    </source>
</reference>
<comment type="similarity">
    <text evidence="1">Belongs to the glycosyltransferase 20 family.</text>
</comment>
<accession>A0A014MBL4</accession>
<dbReference type="CDD" id="cd03788">
    <property type="entry name" value="GT20_TPS"/>
    <property type="match status" value="1"/>
</dbReference>
<gene>
    <name evidence="2" type="ORF">BG55_09895</name>
</gene>
<dbReference type="PANTHER" id="PTHR10788">
    <property type="entry name" value="TREHALOSE-6-PHOSPHATE SYNTHASE"/>
    <property type="match status" value="1"/>
</dbReference>
<dbReference type="Proteomes" id="UP000019918">
    <property type="component" value="Unassembled WGS sequence"/>
</dbReference>
<dbReference type="PATRIC" id="fig|69222.5.peg.2037"/>